<evidence type="ECO:0000313" key="5">
    <source>
        <dbReference type="EMBL" id="GGJ59233.1"/>
    </source>
</evidence>
<keyword evidence="2" id="KW-0238">DNA-binding</keyword>
<comment type="caution">
    <text evidence="5">The sequence shown here is derived from an EMBL/GenBank/DDBJ whole genome shotgun (WGS) entry which is preliminary data.</text>
</comment>
<keyword evidence="1" id="KW-0805">Transcription regulation</keyword>
<accession>A0ABQ2DKD7</accession>
<dbReference type="InterPro" id="IPR036390">
    <property type="entry name" value="WH_DNA-bd_sf"/>
</dbReference>
<dbReference type="InterPro" id="IPR028978">
    <property type="entry name" value="Chorismate_lyase_/UTRA_dom_sf"/>
</dbReference>
<name>A0ABQ2DKD7_9BACI</name>
<keyword evidence="3" id="KW-0804">Transcription</keyword>
<dbReference type="InterPro" id="IPR000524">
    <property type="entry name" value="Tscrpt_reg_HTH_GntR"/>
</dbReference>
<dbReference type="SMART" id="SM00345">
    <property type="entry name" value="HTH_GNTR"/>
    <property type="match status" value="1"/>
</dbReference>
<organism evidence="5 6">
    <name type="scientific">Virgibacillus kapii</name>
    <dbReference type="NCBI Taxonomy" id="1638645"/>
    <lineage>
        <taxon>Bacteria</taxon>
        <taxon>Bacillati</taxon>
        <taxon>Bacillota</taxon>
        <taxon>Bacilli</taxon>
        <taxon>Bacillales</taxon>
        <taxon>Bacillaceae</taxon>
        <taxon>Virgibacillus</taxon>
    </lineage>
</organism>
<dbReference type="PANTHER" id="PTHR44846:SF1">
    <property type="entry name" value="MANNOSYL-D-GLYCERATE TRANSPORT_METABOLISM SYSTEM REPRESSOR MNGR-RELATED"/>
    <property type="match status" value="1"/>
</dbReference>
<dbReference type="Gene3D" id="3.40.1410.10">
    <property type="entry name" value="Chorismate lyase-like"/>
    <property type="match status" value="1"/>
</dbReference>
<evidence type="ECO:0000256" key="2">
    <source>
        <dbReference type="ARBA" id="ARBA00023125"/>
    </source>
</evidence>
<dbReference type="Gene3D" id="1.10.10.10">
    <property type="entry name" value="Winged helix-like DNA-binding domain superfamily/Winged helix DNA-binding domain"/>
    <property type="match status" value="1"/>
</dbReference>
<evidence type="ECO:0000259" key="4">
    <source>
        <dbReference type="PROSITE" id="PS50949"/>
    </source>
</evidence>
<dbReference type="PRINTS" id="PR00035">
    <property type="entry name" value="HTHGNTR"/>
</dbReference>
<dbReference type="Proteomes" id="UP000634435">
    <property type="component" value="Unassembled WGS sequence"/>
</dbReference>
<dbReference type="SUPFAM" id="SSF46785">
    <property type="entry name" value="Winged helix' DNA-binding domain"/>
    <property type="match status" value="1"/>
</dbReference>
<protein>
    <submittedName>
        <fullName evidence="5">GntR family transcriptional regulator</fullName>
    </submittedName>
</protein>
<dbReference type="SMART" id="SM00866">
    <property type="entry name" value="UTRA"/>
    <property type="match status" value="1"/>
</dbReference>
<dbReference type="SUPFAM" id="SSF64288">
    <property type="entry name" value="Chorismate lyase-like"/>
    <property type="match status" value="1"/>
</dbReference>
<dbReference type="Pfam" id="PF07702">
    <property type="entry name" value="UTRA"/>
    <property type="match status" value="1"/>
</dbReference>
<dbReference type="EMBL" id="BMPN01000003">
    <property type="protein sequence ID" value="GGJ59233.1"/>
    <property type="molecule type" value="Genomic_DNA"/>
</dbReference>
<dbReference type="PROSITE" id="PS50949">
    <property type="entry name" value="HTH_GNTR"/>
    <property type="match status" value="1"/>
</dbReference>
<dbReference type="CDD" id="cd07377">
    <property type="entry name" value="WHTH_GntR"/>
    <property type="match status" value="1"/>
</dbReference>
<dbReference type="Pfam" id="PF00392">
    <property type="entry name" value="GntR"/>
    <property type="match status" value="1"/>
</dbReference>
<dbReference type="InterPro" id="IPR050679">
    <property type="entry name" value="Bact_HTH_transcr_reg"/>
</dbReference>
<evidence type="ECO:0000256" key="3">
    <source>
        <dbReference type="ARBA" id="ARBA00023163"/>
    </source>
</evidence>
<keyword evidence="6" id="KW-1185">Reference proteome</keyword>
<feature type="domain" description="HTH gntR-type" evidence="4">
    <location>
        <begin position="8"/>
        <end position="74"/>
    </location>
</feature>
<dbReference type="RefSeq" id="WP_021289297.1">
    <property type="nucleotide sequence ID" value="NZ_BMPN01000003.1"/>
</dbReference>
<evidence type="ECO:0000256" key="1">
    <source>
        <dbReference type="ARBA" id="ARBA00023015"/>
    </source>
</evidence>
<gene>
    <name evidence="5" type="ORF">GCM10007111_21540</name>
</gene>
<evidence type="ECO:0000313" key="6">
    <source>
        <dbReference type="Proteomes" id="UP000634435"/>
    </source>
</evidence>
<sequence>MIDAELPIPLHIQIGNVLEKQIYNGTYTDKIPSERDLMDMFSVSRTTVREAVTKLVQDGVLKKIHGKGTFIAEKPPIEEWLSSLNSFTDTVKRMGMKPGSKLLFAGKQKADTLAHFFGEELYTIKRLRYADAKPVAIEKHYYPIQVGLELQTYNLNNATIYDLLENELHITLTEAEQFISTEKVIKADAVHLNIEPSSQVLSAERVIYDQYGEPIEAYQGLYRPDMYRFRIKTRRDSRQRRG</sequence>
<reference evidence="6" key="1">
    <citation type="journal article" date="2019" name="Int. J. Syst. Evol. Microbiol.">
        <title>The Global Catalogue of Microorganisms (GCM) 10K type strain sequencing project: providing services to taxonomists for standard genome sequencing and annotation.</title>
        <authorList>
            <consortium name="The Broad Institute Genomics Platform"/>
            <consortium name="The Broad Institute Genome Sequencing Center for Infectious Disease"/>
            <person name="Wu L."/>
            <person name="Ma J."/>
        </authorList>
    </citation>
    <scope>NUCLEOTIDE SEQUENCE [LARGE SCALE GENOMIC DNA]</scope>
    <source>
        <strain evidence="6">JCM 30071</strain>
    </source>
</reference>
<proteinExistence type="predicted"/>
<dbReference type="InterPro" id="IPR011663">
    <property type="entry name" value="UTRA"/>
</dbReference>
<dbReference type="InterPro" id="IPR036388">
    <property type="entry name" value="WH-like_DNA-bd_sf"/>
</dbReference>
<dbReference type="PANTHER" id="PTHR44846">
    <property type="entry name" value="MANNOSYL-D-GLYCERATE TRANSPORT/METABOLISM SYSTEM REPRESSOR MNGR-RELATED"/>
    <property type="match status" value="1"/>
</dbReference>